<dbReference type="GO" id="GO:0003700">
    <property type="term" value="F:DNA-binding transcription factor activity"/>
    <property type="evidence" value="ECO:0007669"/>
    <property type="project" value="InterPro"/>
</dbReference>
<evidence type="ECO:0000259" key="7">
    <source>
        <dbReference type="PROSITE" id="PS50811"/>
    </source>
</evidence>
<keyword evidence="4" id="KW-0804">Transcription</keyword>
<dbReference type="Gene3D" id="2.20.25.80">
    <property type="entry name" value="WRKY domain"/>
    <property type="match status" value="1"/>
</dbReference>
<evidence type="ECO:0000313" key="8">
    <source>
        <dbReference type="Proteomes" id="UP000504607"/>
    </source>
</evidence>
<dbReference type="PANTHER" id="PTHR31221:SF334">
    <property type="entry name" value="WRKY TRANSCRIPTION FACTOR 57-RELATED"/>
    <property type="match status" value="1"/>
</dbReference>
<dbReference type="Pfam" id="PF03106">
    <property type="entry name" value="WRKY"/>
    <property type="match status" value="1"/>
</dbReference>
<dbReference type="Proteomes" id="UP000504607">
    <property type="component" value="Unplaced"/>
</dbReference>
<evidence type="ECO:0000313" key="9">
    <source>
        <dbReference type="RefSeq" id="XP_010904958.1"/>
    </source>
</evidence>
<dbReference type="PROSITE" id="PS50811">
    <property type="entry name" value="WRKY"/>
    <property type="match status" value="1"/>
</dbReference>
<dbReference type="GO" id="GO:0043565">
    <property type="term" value="F:sequence-specific DNA binding"/>
    <property type="evidence" value="ECO:0007669"/>
    <property type="project" value="InterPro"/>
</dbReference>
<dbReference type="AlphaFoldDB" id="A0A6I9Q8V9"/>
<feature type="region of interest" description="Disordered" evidence="6">
    <location>
        <begin position="49"/>
        <end position="109"/>
    </location>
</feature>
<dbReference type="InParanoid" id="A0A6I9Q8V9"/>
<dbReference type="PANTHER" id="PTHR31221">
    <property type="entry name" value="WRKY TRANSCRIPTION FACTOR PROTEIN 1-RELATED"/>
    <property type="match status" value="1"/>
</dbReference>
<organism evidence="8 9">
    <name type="scientific">Elaeis guineensis var. tenera</name>
    <name type="common">Oil palm</name>
    <dbReference type="NCBI Taxonomy" id="51953"/>
    <lineage>
        <taxon>Eukaryota</taxon>
        <taxon>Viridiplantae</taxon>
        <taxon>Streptophyta</taxon>
        <taxon>Embryophyta</taxon>
        <taxon>Tracheophyta</taxon>
        <taxon>Spermatophyta</taxon>
        <taxon>Magnoliopsida</taxon>
        <taxon>Liliopsida</taxon>
        <taxon>Arecaceae</taxon>
        <taxon>Arecoideae</taxon>
        <taxon>Cocoseae</taxon>
        <taxon>Elaeidinae</taxon>
        <taxon>Elaeis</taxon>
    </lineage>
</organism>
<keyword evidence="3" id="KW-0238">DNA-binding</keyword>
<evidence type="ECO:0000256" key="5">
    <source>
        <dbReference type="ARBA" id="ARBA00023242"/>
    </source>
</evidence>
<evidence type="ECO:0000256" key="2">
    <source>
        <dbReference type="ARBA" id="ARBA00023015"/>
    </source>
</evidence>
<evidence type="ECO:0000256" key="6">
    <source>
        <dbReference type="SAM" id="MobiDB-lite"/>
    </source>
</evidence>
<reference evidence="9" key="1">
    <citation type="submission" date="2025-08" db="UniProtKB">
        <authorList>
            <consortium name="RefSeq"/>
        </authorList>
    </citation>
    <scope>IDENTIFICATION</scope>
</reference>
<dbReference type="SUPFAM" id="SSF118290">
    <property type="entry name" value="WRKY DNA-binding domain"/>
    <property type="match status" value="1"/>
</dbReference>
<dbReference type="FunFam" id="2.20.25.80:FF:000003">
    <property type="entry name" value="WRKY transcription factor 57"/>
    <property type="match status" value="1"/>
</dbReference>
<feature type="compositionally biased region" description="Basic residues" evidence="6">
    <location>
        <begin position="98"/>
        <end position="108"/>
    </location>
</feature>
<keyword evidence="2" id="KW-0805">Transcription regulation</keyword>
<gene>
    <name evidence="9" type="primary">LOC105032259</name>
</gene>
<sequence length="251" mass="27764">MEEQSRDPVATWTFSGDRGFIYCTERDDSILGDVAPEVGSGFLTFDLGDASGLDMVAPPPEKRSPPPPPVPPPKSGAGSGGTALSSSTGDPPETTNKVIRKRQKRAHQPRFAFMTKSEIDLLEDGYQWRKYGQKAVKNSPFPRSYYRCTNSKCTVKKLIQRSSEDPTVVITTYEGQHCHHSVAFPRGGMRARHAAALMDQLVPSLRFPAMPLHGNQPMVPGQLVQFPHKEHYNEGLLDDIMLSTVRKTQGE</sequence>
<evidence type="ECO:0000256" key="1">
    <source>
        <dbReference type="ARBA" id="ARBA00004123"/>
    </source>
</evidence>
<evidence type="ECO:0000256" key="3">
    <source>
        <dbReference type="ARBA" id="ARBA00023125"/>
    </source>
</evidence>
<feature type="domain" description="WRKY" evidence="7">
    <location>
        <begin position="117"/>
        <end position="182"/>
    </location>
</feature>
<dbReference type="GeneID" id="105032259"/>
<dbReference type="GO" id="GO:0005634">
    <property type="term" value="C:nucleus"/>
    <property type="evidence" value="ECO:0007669"/>
    <property type="project" value="UniProtKB-SubCell"/>
</dbReference>
<comment type="subcellular location">
    <subcellularLocation>
        <location evidence="1">Nucleus</location>
    </subcellularLocation>
</comment>
<keyword evidence="5" id="KW-0539">Nucleus</keyword>
<keyword evidence="8" id="KW-1185">Reference proteome</keyword>
<dbReference type="InterPro" id="IPR044810">
    <property type="entry name" value="WRKY_plant"/>
</dbReference>
<accession>A0A6I9Q8V9</accession>
<protein>
    <submittedName>
        <fullName evidence="9">Probable WRKY transcription factor 51</fullName>
    </submittedName>
</protein>
<name>A0A6I9Q8V9_ELAGV</name>
<proteinExistence type="predicted"/>
<feature type="compositionally biased region" description="Pro residues" evidence="6">
    <location>
        <begin position="65"/>
        <end position="74"/>
    </location>
</feature>
<evidence type="ECO:0000256" key="4">
    <source>
        <dbReference type="ARBA" id="ARBA00023163"/>
    </source>
</evidence>
<dbReference type="SMART" id="SM00774">
    <property type="entry name" value="WRKY"/>
    <property type="match status" value="1"/>
</dbReference>
<dbReference type="KEGG" id="egu:105032259"/>
<dbReference type="RefSeq" id="XP_010904958.1">
    <property type="nucleotide sequence ID" value="XM_010906656.1"/>
</dbReference>
<dbReference type="InterPro" id="IPR003657">
    <property type="entry name" value="WRKY_dom"/>
</dbReference>
<dbReference type="OrthoDB" id="771376at2759"/>
<dbReference type="InterPro" id="IPR036576">
    <property type="entry name" value="WRKY_dom_sf"/>
</dbReference>